<comment type="caution">
    <text evidence="1">The sequence shown here is derived from an EMBL/GenBank/DDBJ whole genome shotgun (WGS) entry which is preliminary data.</text>
</comment>
<evidence type="ECO:0000313" key="2">
    <source>
        <dbReference type="Proteomes" id="UP000533306"/>
    </source>
</evidence>
<keyword evidence="2" id="KW-1185">Reference proteome</keyword>
<accession>A0A7W9VVB5</accession>
<organism evidence="1 2">
    <name type="scientific">Aquamicrobium lusatiense</name>
    <dbReference type="NCBI Taxonomy" id="89772"/>
    <lineage>
        <taxon>Bacteria</taxon>
        <taxon>Pseudomonadati</taxon>
        <taxon>Pseudomonadota</taxon>
        <taxon>Alphaproteobacteria</taxon>
        <taxon>Hyphomicrobiales</taxon>
        <taxon>Phyllobacteriaceae</taxon>
        <taxon>Aquamicrobium</taxon>
    </lineage>
</organism>
<evidence type="ECO:0000313" key="1">
    <source>
        <dbReference type="EMBL" id="MBB6013669.1"/>
    </source>
</evidence>
<reference evidence="1 2" key="1">
    <citation type="submission" date="2020-08" db="EMBL/GenBank/DDBJ databases">
        <title>Genomic Encyclopedia of Type Strains, Phase IV (KMG-IV): sequencing the most valuable type-strain genomes for metagenomic binning, comparative biology and taxonomic classification.</title>
        <authorList>
            <person name="Goeker M."/>
        </authorList>
    </citation>
    <scope>NUCLEOTIDE SEQUENCE [LARGE SCALE GENOMIC DNA]</scope>
    <source>
        <strain evidence="1 2">DSM 11099</strain>
    </source>
</reference>
<dbReference type="Proteomes" id="UP000533306">
    <property type="component" value="Unassembled WGS sequence"/>
</dbReference>
<proteinExistence type="predicted"/>
<sequence>MFAVIPDTGFAAFHGMTDIGSQSGFPIERSST</sequence>
<dbReference type="EMBL" id="JACHEU010000002">
    <property type="protein sequence ID" value="MBB6013669.1"/>
    <property type="molecule type" value="Genomic_DNA"/>
</dbReference>
<name>A0A7W9VVB5_9HYPH</name>
<dbReference type="AlphaFoldDB" id="A0A7W9VVB5"/>
<gene>
    <name evidence="1" type="ORF">HNR59_003058</name>
</gene>
<protein>
    <submittedName>
        <fullName evidence="1">Uncharacterized protein</fullName>
    </submittedName>
</protein>